<name>A0AAD6ZB59_9AGAR</name>
<gene>
    <name evidence="2" type="ORF">DFH08DRAFT_1087120</name>
</gene>
<comment type="caution">
    <text evidence="2">The sequence shown here is derived from an EMBL/GenBank/DDBJ whole genome shotgun (WGS) entry which is preliminary data.</text>
</comment>
<evidence type="ECO:0000313" key="2">
    <source>
        <dbReference type="EMBL" id="KAJ7314787.1"/>
    </source>
</evidence>
<reference evidence="2" key="1">
    <citation type="submission" date="2023-03" db="EMBL/GenBank/DDBJ databases">
        <title>Massive genome expansion in bonnet fungi (Mycena s.s.) driven by repeated elements and novel gene families across ecological guilds.</title>
        <authorList>
            <consortium name="Lawrence Berkeley National Laboratory"/>
            <person name="Harder C.B."/>
            <person name="Miyauchi S."/>
            <person name="Viragh M."/>
            <person name="Kuo A."/>
            <person name="Thoen E."/>
            <person name="Andreopoulos B."/>
            <person name="Lu D."/>
            <person name="Skrede I."/>
            <person name="Drula E."/>
            <person name="Henrissat B."/>
            <person name="Morin E."/>
            <person name="Kohler A."/>
            <person name="Barry K."/>
            <person name="LaButti K."/>
            <person name="Morin E."/>
            <person name="Salamov A."/>
            <person name="Lipzen A."/>
            <person name="Mereny Z."/>
            <person name="Hegedus B."/>
            <person name="Baldrian P."/>
            <person name="Stursova M."/>
            <person name="Weitz H."/>
            <person name="Taylor A."/>
            <person name="Grigoriev I.V."/>
            <person name="Nagy L.G."/>
            <person name="Martin F."/>
            <person name="Kauserud H."/>
        </authorList>
    </citation>
    <scope>NUCLEOTIDE SEQUENCE</scope>
    <source>
        <strain evidence="2">CBHHK002</strain>
    </source>
</reference>
<dbReference type="Proteomes" id="UP001218218">
    <property type="component" value="Unassembled WGS sequence"/>
</dbReference>
<evidence type="ECO:0000256" key="1">
    <source>
        <dbReference type="SAM" id="MobiDB-lite"/>
    </source>
</evidence>
<accession>A0AAD6ZB59</accession>
<feature type="non-terminal residue" evidence="2">
    <location>
        <position position="245"/>
    </location>
</feature>
<dbReference type="AlphaFoldDB" id="A0AAD6ZB59"/>
<keyword evidence="3" id="KW-1185">Reference proteome</keyword>
<evidence type="ECO:0000313" key="3">
    <source>
        <dbReference type="Proteomes" id="UP001218218"/>
    </source>
</evidence>
<organism evidence="2 3">
    <name type="scientific">Mycena albidolilacea</name>
    <dbReference type="NCBI Taxonomy" id="1033008"/>
    <lineage>
        <taxon>Eukaryota</taxon>
        <taxon>Fungi</taxon>
        <taxon>Dikarya</taxon>
        <taxon>Basidiomycota</taxon>
        <taxon>Agaricomycotina</taxon>
        <taxon>Agaricomycetes</taxon>
        <taxon>Agaricomycetidae</taxon>
        <taxon>Agaricales</taxon>
        <taxon>Marasmiineae</taxon>
        <taxon>Mycenaceae</taxon>
        <taxon>Mycena</taxon>
    </lineage>
</organism>
<sequence length="245" mass="27343">MQLDRQTHDAAQEPSPPSSRTHSFDDSHPHTLAQQQSFQSDGNGNSSFRSASGGEQRQPAQFFCADESLRELLGPRSSRRRGGMAVLSRLHCRRRGISRQTETPTEDCTDASGLREHGTDAVVAGRSRSPFEGWDPNSSSTHPAHTHLFQRQTASLLSTSPPEAFFPVGPSPFQQPTPIQFPRRLPFLSGPQQTSLKQLPSVHRQRRVPCTALRSAQQVMRSDRDSHSRLIGTRRAFASLRRKCR</sequence>
<feature type="compositionally biased region" description="Polar residues" evidence="1">
    <location>
        <begin position="32"/>
        <end position="59"/>
    </location>
</feature>
<feature type="compositionally biased region" description="Basic and acidic residues" evidence="1">
    <location>
        <begin position="1"/>
        <end position="11"/>
    </location>
</feature>
<dbReference type="EMBL" id="JARIHO010000065">
    <property type="protein sequence ID" value="KAJ7314787.1"/>
    <property type="molecule type" value="Genomic_DNA"/>
</dbReference>
<proteinExistence type="predicted"/>
<feature type="region of interest" description="Disordered" evidence="1">
    <location>
        <begin position="1"/>
        <end position="63"/>
    </location>
</feature>
<feature type="region of interest" description="Disordered" evidence="1">
    <location>
        <begin position="96"/>
        <end position="144"/>
    </location>
</feature>
<protein>
    <submittedName>
        <fullName evidence="2">Uncharacterized protein</fullName>
    </submittedName>
</protein>